<organism evidence="1 2">
    <name type="scientific">Liparis tanakae</name>
    <name type="common">Tanaka's snailfish</name>
    <dbReference type="NCBI Taxonomy" id="230148"/>
    <lineage>
        <taxon>Eukaryota</taxon>
        <taxon>Metazoa</taxon>
        <taxon>Chordata</taxon>
        <taxon>Craniata</taxon>
        <taxon>Vertebrata</taxon>
        <taxon>Euteleostomi</taxon>
        <taxon>Actinopterygii</taxon>
        <taxon>Neopterygii</taxon>
        <taxon>Teleostei</taxon>
        <taxon>Neoteleostei</taxon>
        <taxon>Acanthomorphata</taxon>
        <taxon>Eupercaria</taxon>
        <taxon>Perciformes</taxon>
        <taxon>Cottioidei</taxon>
        <taxon>Cottales</taxon>
        <taxon>Liparidae</taxon>
        <taxon>Liparis</taxon>
    </lineage>
</organism>
<proteinExistence type="predicted"/>
<evidence type="ECO:0000313" key="1">
    <source>
        <dbReference type="EMBL" id="TNN45452.1"/>
    </source>
</evidence>
<name>A0A4Z2FYM6_9TELE</name>
<evidence type="ECO:0000313" key="2">
    <source>
        <dbReference type="Proteomes" id="UP000314294"/>
    </source>
</evidence>
<protein>
    <submittedName>
        <fullName evidence="1">Uncharacterized protein</fullName>
    </submittedName>
</protein>
<gene>
    <name evidence="1" type="ORF">EYF80_044357</name>
</gene>
<dbReference type="EMBL" id="SRLO01000846">
    <property type="protein sequence ID" value="TNN45452.1"/>
    <property type="molecule type" value="Genomic_DNA"/>
</dbReference>
<keyword evidence="2" id="KW-1185">Reference proteome</keyword>
<dbReference type="Proteomes" id="UP000314294">
    <property type="component" value="Unassembled WGS sequence"/>
</dbReference>
<comment type="caution">
    <text evidence="1">The sequence shown here is derived from an EMBL/GenBank/DDBJ whole genome shotgun (WGS) entry which is preliminary data.</text>
</comment>
<reference evidence="1 2" key="1">
    <citation type="submission" date="2019-03" db="EMBL/GenBank/DDBJ databases">
        <title>First draft genome of Liparis tanakae, snailfish: a comprehensive survey of snailfish specific genes.</title>
        <authorList>
            <person name="Kim W."/>
            <person name="Song I."/>
            <person name="Jeong J.-H."/>
            <person name="Kim D."/>
            <person name="Kim S."/>
            <person name="Ryu S."/>
            <person name="Song J.Y."/>
            <person name="Lee S.K."/>
        </authorList>
    </citation>
    <scope>NUCLEOTIDE SEQUENCE [LARGE SCALE GENOMIC DNA]</scope>
    <source>
        <tissue evidence="1">Muscle</tissue>
    </source>
</reference>
<dbReference type="AlphaFoldDB" id="A0A4Z2FYM6"/>
<accession>A0A4Z2FYM6</accession>
<sequence>MLTDITDFIGIHPPGTTNVHGKMLRPISRLFTKKSKMSAPLVAPEERVTLSCRLQPGRRAVPLSDVYSSTQISSS</sequence>